<dbReference type="SUPFAM" id="SSF103481">
    <property type="entry name" value="Multidrug resistance efflux transporter EmrE"/>
    <property type="match status" value="2"/>
</dbReference>
<evidence type="ECO:0000313" key="4">
    <source>
        <dbReference type="Proteomes" id="UP000606730"/>
    </source>
</evidence>
<dbReference type="RefSeq" id="WP_095593991.1">
    <property type="nucleotide sequence ID" value="NZ_BMKN01000002.1"/>
</dbReference>
<reference evidence="3" key="2">
    <citation type="submission" date="2020-09" db="EMBL/GenBank/DDBJ databases">
        <authorList>
            <person name="Sun Q."/>
            <person name="Zhou Y."/>
        </authorList>
    </citation>
    <scope>NUCLEOTIDE SEQUENCE</scope>
    <source>
        <strain evidence="3">CGMCC 1.16012</strain>
    </source>
</reference>
<dbReference type="AlphaFoldDB" id="A0A917AH69"/>
<gene>
    <name evidence="3" type="ORF">GCM10011517_20500</name>
</gene>
<comment type="caution">
    <text evidence="3">The sequence shown here is derived from an EMBL/GenBank/DDBJ whole genome shotgun (WGS) entry which is preliminary data.</text>
</comment>
<feature type="transmembrane region" description="Helical" evidence="1">
    <location>
        <begin position="183"/>
        <end position="204"/>
    </location>
</feature>
<feature type="transmembrane region" description="Helical" evidence="1">
    <location>
        <begin position="130"/>
        <end position="147"/>
    </location>
</feature>
<evidence type="ECO:0000313" key="3">
    <source>
        <dbReference type="EMBL" id="GGE52646.1"/>
    </source>
</evidence>
<keyword evidence="1" id="KW-0472">Membrane</keyword>
<keyword evidence="1" id="KW-0812">Transmembrane</keyword>
<organism evidence="3 4">
    <name type="scientific">Actibacterium pelagium</name>
    <dbReference type="NCBI Taxonomy" id="2029103"/>
    <lineage>
        <taxon>Bacteria</taxon>
        <taxon>Pseudomonadati</taxon>
        <taxon>Pseudomonadota</taxon>
        <taxon>Alphaproteobacteria</taxon>
        <taxon>Rhodobacterales</taxon>
        <taxon>Roseobacteraceae</taxon>
        <taxon>Actibacterium</taxon>
    </lineage>
</organism>
<dbReference type="EMBL" id="BMKN01000002">
    <property type="protein sequence ID" value="GGE52646.1"/>
    <property type="molecule type" value="Genomic_DNA"/>
</dbReference>
<feature type="transmembrane region" description="Helical" evidence="1">
    <location>
        <begin position="210"/>
        <end position="231"/>
    </location>
</feature>
<feature type="transmembrane region" description="Helical" evidence="1">
    <location>
        <begin position="101"/>
        <end position="118"/>
    </location>
</feature>
<dbReference type="InterPro" id="IPR000620">
    <property type="entry name" value="EamA_dom"/>
</dbReference>
<keyword evidence="4" id="KW-1185">Reference proteome</keyword>
<feature type="transmembrane region" description="Helical" evidence="1">
    <location>
        <begin position="238"/>
        <end position="260"/>
    </location>
</feature>
<accession>A0A917AH69</accession>
<feature type="transmembrane region" description="Helical" evidence="1">
    <location>
        <begin position="73"/>
        <end position="95"/>
    </location>
</feature>
<protein>
    <submittedName>
        <fullName evidence="3">Membrane protein</fullName>
    </submittedName>
</protein>
<feature type="transmembrane region" description="Helical" evidence="1">
    <location>
        <begin position="153"/>
        <end position="171"/>
    </location>
</feature>
<feature type="transmembrane region" description="Helical" evidence="1">
    <location>
        <begin position="266"/>
        <end position="283"/>
    </location>
</feature>
<feature type="domain" description="EamA" evidence="2">
    <location>
        <begin position="12"/>
        <end position="144"/>
    </location>
</feature>
<dbReference type="PANTHER" id="PTHR22911">
    <property type="entry name" value="ACYL-MALONYL CONDENSING ENZYME-RELATED"/>
    <property type="match status" value="1"/>
</dbReference>
<keyword evidence="1" id="KW-1133">Transmembrane helix</keyword>
<feature type="domain" description="EamA" evidence="2">
    <location>
        <begin position="153"/>
        <end position="282"/>
    </location>
</feature>
<sequence>MQNISPLSGNKAGVFYGLAAFGIYATHDLFIKQLGGTYSPFQILFFSALLSFPFITFFMIHDARPGTLRPTHPWWLALRSLSGAFTAICAFYAFATLPLSQVYALVFATPLLITVLAIPMLGETVGPRRLLAVLVGLGGVVVVVQPNPASLEWGHAAGLAAAVSGALNSVISRKIGNEERVVVMVLYPMITNLIVAALFLPFVYIEVALVDLGFMAIVSILGLIGMGFLVTGYVKSNAVLVAPTQYSQIIWAVLFGALFFDEYPGTETYIGATIIILSGIYILRREASGKVRTKSPVLESRTRIGLSSPLRVGLILRRRARKSEKG</sequence>
<dbReference type="InterPro" id="IPR037185">
    <property type="entry name" value="EmrE-like"/>
</dbReference>
<dbReference type="GO" id="GO:0016020">
    <property type="term" value="C:membrane"/>
    <property type="evidence" value="ECO:0007669"/>
    <property type="project" value="InterPro"/>
</dbReference>
<name>A0A917AH69_9RHOB</name>
<proteinExistence type="predicted"/>
<dbReference type="PANTHER" id="PTHR22911:SF135">
    <property type="entry name" value="BLR4310 PROTEIN"/>
    <property type="match status" value="1"/>
</dbReference>
<reference evidence="3" key="1">
    <citation type="journal article" date="2014" name="Int. J. Syst. Evol. Microbiol.">
        <title>Complete genome sequence of Corynebacterium casei LMG S-19264T (=DSM 44701T), isolated from a smear-ripened cheese.</title>
        <authorList>
            <consortium name="US DOE Joint Genome Institute (JGI-PGF)"/>
            <person name="Walter F."/>
            <person name="Albersmeier A."/>
            <person name="Kalinowski J."/>
            <person name="Ruckert C."/>
        </authorList>
    </citation>
    <scope>NUCLEOTIDE SEQUENCE</scope>
    <source>
        <strain evidence="3">CGMCC 1.16012</strain>
    </source>
</reference>
<dbReference type="Pfam" id="PF00892">
    <property type="entry name" value="EamA"/>
    <property type="match status" value="2"/>
</dbReference>
<dbReference type="Proteomes" id="UP000606730">
    <property type="component" value="Unassembled WGS sequence"/>
</dbReference>
<dbReference type="Gene3D" id="1.10.3730.20">
    <property type="match status" value="1"/>
</dbReference>
<evidence type="ECO:0000259" key="2">
    <source>
        <dbReference type="Pfam" id="PF00892"/>
    </source>
</evidence>
<dbReference type="OrthoDB" id="7818056at2"/>
<feature type="transmembrane region" description="Helical" evidence="1">
    <location>
        <begin position="12"/>
        <end position="31"/>
    </location>
</feature>
<feature type="transmembrane region" description="Helical" evidence="1">
    <location>
        <begin position="43"/>
        <end position="61"/>
    </location>
</feature>
<evidence type="ECO:0000256" key="1">
    <source>
        <dbReference type="SAM" id="Phobius"/>
    </source>
</evidence>